<protein>
    <recommendedName>
        <fullName evidence="2">GIY-YIG domain-containing protein</fullName>
    </recommendedName>
</protein>
<dbReference type="AlphaFoldDB" id="A0A1F8DZ13"/>
<comment type="caution">
    <text evidence="3">The sequence shown here is derived from an EMBL/GenBank/DDBJ whole genome shotgun (WGS) entry which is preliminary data.</text>
</comment>
<accession>A0A1F8DZ13</accession>
<evidence type="ECO:0000313" key="3">
    <source>
        <dbReference type="EMBL" id="OGM93319.1"/>
    </source>
</evidence>
<dbReference type="InterPro" id="IPR050190">
    <property type="entry name" value="UPF0213_domain"/>
</dbReference>
<evidence type="ECO:0000259" key="2">
    <source>
        <dbReference type="PROSITE" id="PS50164"/>
    </source>
</evidence>
<dbReference type="PANTHER" id="PTHR34477:SF5">
    <property type="entry name" value="BSL5627 PROTEIN"/>
    <property type="match status" value="1"/>
</dbReference>
<organism evidence="3 4">
    <name type="scientific">Candidatus Wolfebacteria bacterium RIFOXYB1_FULL_54_12</name>
    <dbReference type="NCBI Taxonomy" id="1802559"/>
    <lineage>
        <taxon>Bacteria</taxon>
        <taxon>Candidatus Wolfeibacteriota</taxon>
    </lineage>
</organism>
<dbReference type="CDD" id="cd10448">
    <property type="entry name" value="GIY-YIG_unchar_3"/>
    <property type="match status" value="1"/>
</dbReference>
<dbReference type="SMART" id="SM00465">
    <property type="entry name" value="GIYc"/>
    <property type="match status" value="1"/>
</dbReference>
<reference evidence="3 4" key="1">
    <citation type="journal article" date="2016" name="Nat. Commun.">
        <title>Thousands of microbial genomes shed light on interconnected biogeochemical processes in an aquifer system.</title>
        <authorList>
            <person name="Anantharaman K."/>
            <person name="Brown C.T."/>
            <person name="Hug L.A."/>
            <person name="Sharon I."/>
            <person name="Castelle C.J."/>
            <person name="Probst A.J."/>
            <person name="Thomas B.C."/>
            <person name="Singh A."/>
            <person name="Wilkins M.J."/>
            <person name="Karaoz U."/>
            <person name="Brodie E.L."/>
            <person name="Williams K.H."/>
            <person name="Hubbard S.S."/>
            <person name="Banfield J.F."/>
        </authorList>
    </citation>
    <scope>NUCLEOTIDE SEQUENCE [LARGE SCALE GENOMIC DNA]</scope>
</reference>
<dbReference type="SUPFAM" id="SSF82771">
    <property type="entry name" value="GIY-YIG endonuclease"/>
    <property type="match status" value="1"/>
</dbReference>
<feature type="domain" description="GIY-YIG" evidence="2">
    <location>
        <begin position="2"/>
        <end position="78"/>
    </location>
</feature>
<name>A0A1F8DZ13_9BACT</name>
<gene>
    <name evidence="3" type="ORF">A2372_02900</name>
</gene>
<evidence type="ECO:0000313" key="4">
    <source>
        <dbReference type="Proteomes" id="UP000176422"/>
    </source>
</evidence>
<dbReference type="PROSITE" id="PS50164">
    <property type="entry name" value="GIY_YIG"/>
    <property type="match status" value="1"/>
</dbReference>
<proteinExistence type="inferred from homology"/>
<evidence type="ECO:0000256" key="1">
    <source>
        <dbReference type="ARBA" id="ARBA00007435"/>
    </source>
</evidence>
<sequence>MKTFCVYILTNKPEGVLYIGVTSDLRKRMHEHKTKAMHGFTGKYNVDQLVYFETTTDANVAIAREKQLKNWHRPWKINLVKGSNPQWEDLSVELFYKP</sequence>
<dbReference type="InterPro" id="IPR035901">
    <property type="entry name" value="GIY-YIG_endonuc_sf"/>
</dbReference>
<dbReference type="EMBL" id="MGIT01000001">
    <property type="protein sequence ID" value="OGM93319.1"/>
    <property type="molecule type" value="Genomic_DNA"/>
</dbReference>
<dbReference type="PANTHER" id="PTHR34477">
    <property type="entry name" value="UPF0213 PROTEIN YHBQ"/>
    <property type="match status" value="1"/>
</dbReference>
<dbReference type="STRING" id="1802559.A2372_02900"/>
<dbReference type="Pfam" id="PF01541">
    <property type="entry name" value="GIY-YIG"/>
    <property type="match status" value="1"/>
</dbReference>
<dbReference type="InterPro" id="IPR000305">
    <property type="entry name" value="GIY-YIG_endonuc"/>
</dbReference>
<dbReference type="Proteomes" id="UP000176422">
    <property type="component" value="Unassembled WGS sequence"/>
</dbReference>
<comment type="similarity">
    <text evidence="1">Belongs to the UPF0213 family.</text>
</comment>
<dbReference type="Gene3D" id="3.40.1440.10">
    <property type="entry name" value="GIY-YIG endonuclease"/>
    <property type="match status" value="1"/>
</dbReference>